<feature type="signal peptide" evidence="1">
    <location>
        <begin position="1"/>
        <end position="22"/>
    </location>
</feature>
<dbReference type="OrthoDB" id="9033292at2"/>
<evidence type="ECO:0000256" key="1">
    <source>
        <dbReference type="SAM" id="SignalP"/>
    </source>
</evidence>
<keyword evidence="1" id="KW-0732">Signal</keyword>
<dbReference type="AlphaFoldDB" id="A0A4P8IPK9"/>
<protein>
    <submittedName>
        <fullName evidence="2">Uncharacterized protein</fullName>
    </submittedName>
</protein>
<sequence>MWKARAAVLSAAWFTLSIAAHAQTAAQPAVHWELQIMRDGQQIDSFDATTTVGQAHTETHHHDVTHDVGCKDKPAGNIDLSRTLTVSPTEASTDSVTLAIEAQETLEDDSAPQTVEGCKLPPQPREVTASHPGLTIPNGQWATWTIVDKNPTLVYRVRASVPPLKTN</sequence>
<dbReference type="KEGG" id="tvl:FAZ95_00750"/>
<evidence type="ECO:0000313" key="3">
    <source>
        <dbReference type="Proteomes" id="UP000298656"/>
    </source>
</evidence>
<evidence type="ECO:0000313" key="2">
    <source>
        <dbReference type="EMBL" id="QCP47839.1"/>
    </source>
</evidence>
<dbReference type="Proteomes" id="UP000298656">
    <property type="component" value="Chromosome 1"/>
</dbReference>
<keyword evidence="3" id="KW-1185">Reference proteome</keyword>
<dbReference type="EMBL" id="CP040077">
    <property type="protein sequence ID" value="QCP47839.1"/>
    <property type="molecule type" value="Genomic_DNA"/>
</dbReference>
<gene>
    <name evidence="2" type="ORF">FAZ95_00750</name>
</gene>
<reference evidence="2 3" key="1">
    <citation type="submission" date="2019-05" db="EMBL/GenBank/DDBJ databases">
        <title>Burkholderia sp. DHOD12, isolated from subtropical forest soil.</title>
        <authorList>
            <person name="Gao Z.-H."/>
            <person name="Qiu L.-H."/>
        </authorList>
    </citation>
    <scope>NUCLEOTIDE SEQUENCE [LARGE SCALE GENOMIC DNA]</scope>
    <source>
        <strain evidence="2 3">DHOD12</strain>
    </source>
</reference>
<dbReference type="RefSeq" id="WP_137330682.1">
    <property type="nucleotide sequence ID" value="NZ_CP040077.1"/>
</dbReference>
<feature type="chain" id="PRO_5020213711" evidence="1">
    <location>
        <begin position="23"/>
        <end position="167"/>
    </location>
</feature>
<organism evidence="2 3">
    <name type="scientific">Trinickia violacea</name>
    <dbReference type="NCBI Taxonomy" id="2571746"/>
    <lineage>
        <taxon>Bacteria</taxon>
        <taxon>Pseudomonadati</taxon>
        <taxon>Pseudomonadota</taxon>
        <taxon>Betaproteobacteria</taxon>
        <taxon>Burkholderiales</taxon>
        <taxon>Burkholderiaceae</taxon>
        <taxon>Trinickia</taxon>
    </lineage>
</organism>
<proteinExistence type="predicted"/>
<accession>A0A4P8IPK9</accession>
<name>A0A4P8IPK9_9BURK</name>